<evidence type="ECO:0000313" key="3">
    <source>
        <dbReference type="Proteomes" id="UP000626109"/>
    </source>
</evidence>
<dbReference type="EMBL" id="CAJNNW010033064">
    <property type="protein sequence ID" value="CAE8716947.1"/>
    <property type="molecule type" value="Genomic_DNA"/>
</dbReference>
<feature type="region of interest" description="Disordered" evidence="1">
    <location>
        <begin position="132"/>
        <end position="209"/>
    </location>
</feature>
<accession>A0A813L130</accession>
<feature type="compositionally biased region" description="Basic and acidic residues" evidence="1">
    <location>
        <begin position="185"/>
        <end position="198"/>
    </location>
</feature>
<gene>
    <name evidence="2" type="ORF">PGLA2088_LOCUS39303</name>
</gene>
<name>A0A813L130_POLGL</name>
<evidence type="ECO:0000256" key="1">
    <source>
        <dbReference type="SAM" id="MobiDB-lite"/>
    </source>
</evidence>
<feature type="non-terminal residue" evidence="2">
    <location>
        <position position="274"/>
    </location>
</feature>
<dbReference type="AlphaFoldDB" id="A0A813L130"/>
<dbReference type="Proteomes" id="UP000626109">
    <property type="component" value="Unassembled WGS sequence"/>
</dbReference>
<sequence>MSADNAAMPRDPETGDFSWARFASPQQLTSLVSGSWQQDGGSRAFNISLAAGRLELVAQSASGSSKLVLLRNKTAGSKAIEWSAASFDETSCGKQVYIVELQGEDRLSLRIPGRDGKASTLFLKVAPEPIPEEQLQLGDQSPGASASRSPIVRRPRPAAPNPRPNGRGSFREVSQRPSPTPASRVHHESGQTGDRRAEGGGGGGGRSDQERLATEVKGLQKSNLSANELWRHHCDAHGKGVMDPGRHSFRFLEEFLTILDSKGKEGPGPVSILH</sequence>
<reference evidence="2" key="1">
    <citation type="submission" date="2021-02" db="EMBL/GenBank/DDBJ databases">
        <authorList>
            <person name="Dougan E. K."/>
            <person name="Rhodes N."/>
            <person name="Thang M."/>
            <person name="Chan C."/>
        </authorList>
    </citation>
    <scope>NUCLEOTIDE SEQUENCE</scope>
</reference>
<comment type="caution">
    <text evidence="2">The sequence shown here is derived from an EMBL/GenBank/DDBJ whole genome shotgun (WGS) entry which is preliminary data.</text>
</comment>
<proteinExistence type="predicted"/>
<feature type="compositionally biased region" description="Polar residues" evidence="1">
    <location>
        <begin position="137"/>
        <end position="148"/>
    </location>
</feature>
<organism evidence="2 3">
    <name type="scientific">Polarella glacialis</name>
    <name type="common">Dinoflagellate</name>
    <dbReference type="NCBI Taxonomy" id="89957"/>
    <lineage>
        <taxon>Eukaryota</taxon>
        <taxon>Sar</taxon>
        <taxon>Alveolata</taxon>
        <taxon>Dinophyceae</taxon>
        <taxon>Suessiales</taxon>
        <taxon>Suessiaceae</taxon>
        <taxon>Polarella</taxon>
    </lineage>
</organism>
<protein>
    <submittedName>
        <fullName evidence="2">Uncharacterized protein</fullName>
    </submittedName>
</protein>
<evidence type="ECO:0000313" key="2">
    <source>
        <dbReference type="EMBL" id="CAE8716947.1"/>
    </source>
</evidence>